<gene>
    <name evidence="2" type="ORF">BofuT4_uP137880.1</name>
</gene>
<feature type="region of interest" description="Disordered" evidence="1">
    <location>
        <begin position="18"/>
        <end position="38"/>
    </location>
</feature>
<organism evidence="2 3">
    <name type="scientific">Botryotinia fuckeliana (strain T4)</name>
    <name type="common">Noble rot fungus</name>
    <name type="synonym">Botrytis cinerea</name>
    <dbReference type="NCBI Taxonomy" id="999810"/>
    <lineage>
        <taxon>Eukaryota</taxon>
        <taxon>Fungi</taxon>
        <taxon>Dikarya</taxon>
        <taxon>Ascomycota</taxon>
        <taxon>Pezizomycotina</taxon>
        <taxon>Leotiomycetes</taxon>
        <taxon>Helotiales</taxon>
        <taxon>Sclerotiniaceae</taxon>
        <taxon>Botrytis</taxon>
    </lineage>
</organism>
<dbReference type="InParanoid" id="G2YML6"/>
<evidence type="ECO:0000313" key="3">
    <source>
        <dbReference type="Proteomes" id="UP000008177"/>
    </source>
</evidence>
<reference evidence="3" key="1">
    <citation type="journal article" date="2011" name="PLoS Genet.">
        <title>Genomic analysis of the necrotrophic fungal pathogens Sclerotinia sclerotiorum and Botrytis cinerea.</title>
        <authorList>
            <person name="Amselem J."/>
            <person name="Cuomo C.A."/>
            <person name="van Kan J.A."/>
            <person name="Viaud M."/>
            <person name="Benito E.P."/>
            <person name="Couloux A."/>
            <person name="Coutinho P.M."/>
            <person name="de Vries R.P."/>
            <person name="Dyer P.S."/>
            <person name="Fillinger S."/>
            <person name="Fournier E."/>
            <person name="Gout L."/>
            <person name="Hahn M."/>
            <person name="Kohn L."/>
            <person name="Lapalu N."/>
            <person name="Plummer K.M."/>
            <person name="Pradier J.M."/>
            <person name="Quevillon E."/>
            <person name="Sharon A."/>
            <person name="Simon A."/>
            <person name="ten Have A."/>
            <person name="Tudzynski B."/>
            <person name="Tudzynski P."/>
            <person name="Wincker P."/>
            <person name="Andrew M."/>
            <person name="Anthouard V."/>
            <person name="Beever R.E."/>
            <person name="Beffa R."/>
            <person name="Benoit I."/>
            <person name="Bouzid O."/>
            <person name="Brault B."/>
            <person name="Chen Z."/>
            <person name="Choquer M."/>
            <person name="Collemare J."/>
            <person name="Cotton P."/>
            <person name="Danchin E.G."/>
            <person name="Da Silva C."/>
            <person name="Gautier A."/>
            <person name="Giraud C."/>
            <person name="Giraud T."/>
            <person name="Gonzalez C."/>
            <person name="Grossetete S."/>
            <person name="Guldener U."/>
            <person name="Henrissat B."/>
            <person name="Howlett B.J."/>
            <person name="Kodira C."/>
            <person name="Kretschmer M."/>
            <person name="Lappartient A."/>
            <person name="Leroch M."/>
            <person name="Levis C."/>
            <person name="Mauceli E."/>
            <person name="Neuveglise C."/>
            <person name="Oeser B."/>
            <person name="Pearson M."/>
            <person name="Poulain J."/>
            <person name="Poussereau N."/>
            <person name="Quesneville H."/>
            <person name="Rascle C."/>
            <person name="Schumacher J."/>
            <person name="Segurens B."/>
            <person name="Sexton A."/>
            <person name="Silva E."/>
            <person name="Sirven C."/>
            <person name="Soanes D.M."/>
            <person name="Talbot N.J."/>
            <person name="Templeton M."/>
            <person name="Yandava C."/>
            <person name="Yarden O."/>
            <person name="Zeng Q."/>
            <person name="Rollins J.A."/>
            <person name="Lebrun M.H."/>
            <person name="Dickman M."/>
        </authorList>
    </citation>
    <scope>NUCLEOTIDE SEQUENCE [LARGE SCALE GENOMIC DNA]</scope>
    <source>
        <strain evidence="3">T4</strain>
    </source>
</reference>
<dbReference type="Proteomes" id="UP000008177">
    <property type="component" value="Unplaced contigs"/>
</dbReference>
<proteinExistence type="predicted"/>
<dbReference type="AlphaFoldDB" id="G2YML6"/>
<dbReference type="EMBL" id="FQ790345">
    <property type="protein sequence ID" value="CCD52864.1"/>
    <property type="molecule type" value="Genomic_DNA"/>
</dbReference>
<accession>G2YML6</accession>
<evidence type="ECO:0000313" key="2">
    <source>
        <dbReference type="EMBL" id="CCD52864.1"/>
    </source>
</evidence>
<protein>
    <submittedName>
        <fullName evidence="2">Uncharacterized protein</fullName>
    </submittedName>
</protein>
<name>G2YML6_BOTF4</name>
<dbReference type="HOGENOM" id="CLU_3335493_0_0_1"/>
<sequence>MPWWLVAIITFRLSSSTSRRRRSPPSSLLSCIPATPID</sequence>
<evidence type="ECO:0000256" key="1">
    <source>
        <dbReference type="SAM" id="MobiDB-lite"/>
    </source>
</evidence>